<evidence type="ECO:0008006" key="3">
    <source>
        <dbReference type="Google" id="ProtNLM"/>
    </source>
</evidence>
<reference evidence="1 2" key="1">
    <citation type="submission" date="2024-06" db="EMBL/GenBank/DDBJ databases">
        <title>Genomic Encyclopedia of Type Strains, Phase IV (KMG-IV): sequencing the most valuable type-strain genomes for metagenomic binning, comparative biology and taxonomic classification.</title>
        <authorList>
            <person name="Goeker M."/>
        </authorList>
    </citation>
    <scope>NUCLEOTIDE SEQUENCE [LARGE SCALE GENOMIC DNA]</scope>
    <source>
        <strain evidence="1 2">DSM 29492</strain>
    </source>
</reference>
<comment type="caution">
    <text evidence="1">The sequence shown here is derived from an EMBL/GenBank/DDBJ whole genome shotgun (WGS) entry which is preliminary data.</text>
</comment>
<evidence type="ECO:0000313" key="1">
    <source>
        <dbReference type="EMBL" id="MET3751684.1"/>
    </source>
</evidence>
<evidence type="ECO:0000313" key="2">
    <source>
        <dbReference type="Proteomes" id="UP001549106"/>
    </source>
</evidence>
<organism evidence="1 2">
    <name type="scientific">Blautia caecimuris</name>
    <dbReference type="NCBI Taxonomy" id="1796615"/>
    <lineage>
        <taxon>Bacteria</taxon>
        <taxon>Bacillati</taxon>
        <taxon>Bacillota</taxon>
        <taxon>Clostridia</taxon>
        <taxon>Lachnospirales</taxon>
        <taxon>Lachnospiraceae</taxon>
        <taxon>Blautia</taxon>
    </lineage>
</organism>
<dbReference type="EMBL" id="JBEPMJ010000026">
    <property type="protein sequence ID" value="MET3751684.1"/>
    <property type="molecule type" value="Genomic_DNA"/>
</dbReference>
<keyword evidence="2" id="KW-1185">Reference proteome</keyword>
<protein>
    <recommendedName>
        <fullName evidence="3">XRE family transcriptional regulator</fullName>
    </recommendedName>
</protein>
<name>A0ABV2M6F1_9FIRM</name>
<sequence length="31" mass="3584">MSERKKYDPGLVKVGEMLKEKRKALGAEYKT</sequence>
<proteinExistence type="predicted"/>
<gene>
    <name evidence="1" type="ORF">ABID24_002945</name>
</gene>
<dbReference type="Proteomes" id="UP001549106">
    <property type="component" value="Unassembled WGS sequence"/>
</dbReference>
<accession>A0ABV2M6F1</accession>